<accession>A0A6A7C5E8</accession>
<proteinExistence type="predicted"/>
<name>A0A6A7C5E8_9PEZI</name>
<keyword evidence="2" id="KW-1185">Reference proteome</keyword>
<dbReference type="EMBL" id="MU005967">
    <property type="protein sequence ID" value="KAF2862185.1"/>
    <property type="molecule type" value="Genomic_DNA"/>
</dbReference>
<dbReference type="Proteomes" id="UP000799421">
    <property type="component" value="Unassembled WGS sequence"/>
</dbReference>
<evidence type="ECO:0000313" key="1">
    <source>
        <dbReference type="EMBL" id="KAF2862185.1"/>
    </source>
</evidence>
<reference evidence="1" key="1">
    <citation type="journal article" date="2020" name="Stud. Mycol.">
        <title>101 Dothideomycetes genomes: a test case for predicting lifestyles and emergence of pathogens.</title>
        <authorList>
            <person name="Haridas S."/>
            <person name="Albert R."/>
            <person name="Binder M."/>
            <person name="Bloem J."/>
            <person name="Labutti K."/>
            <person name="Salamov A."/>
            <person name="Andreopoulos B."/>
            <person name="Baker S."/>
            <person name="Barry K."/>
            <person name="Bills G."/>
            <person name="Bluhm B."/>
            <person name="Cannon C."/>
            <person name="Castanera R."/>
            <person name="Culley D."/>
            <person name="Daum C."/>
            <person name="Ezra D."/>
            <person name="Gonzalez J."/>
            <person name="Henrissat B."/>
            <person name="Kuo A."/>
            <person name="Liang C."/>
            <person name="Lipzen A."/>
            <person name="Lutzoni F."/>
            <person name="Magnuson J."/>
            <person name="Mondo S."/>
            <person name="Nolan M."/>
            <person name="Ohm R."/>
            <person name="Pangilinan J."/>
            <person name="Park H.-J."/>
            <person name="Ramirez L."/>
            <person name="Alfaro M."/>
            <person name="Sun H."/>
            <person name="Tritt A."/>
            <person name="Yoshinaga Y."/>
            <person name="Zwiers L.-H."/>
            <person name="Turgeon B."/>
            <person name="Goodwin S."/>
            <person name="Spatafora J."/>
            <person name="Crous P."/>
            <person name="Grigoriev I."/>
        </authorList>
    </citation>
    <scope>NUCLEOTIDE SEQUENCE</scope>
    <source>
        <strain evidence="1">CBS 480.64</strain>
    </source>
</reference>
<dbReference type="AlphaFoldDB" id="A0A6A7C5E8"/>
<organism evidence="1 2">
    <name type="scientific">Piedraia hortae CBS 480.64</name>
    <dbReference type="NCBI Taxonomy" id="1314780"/>
    <lineage>
        <taxon>Eukaryota</taxon>
        <taxon>Fungi</taxon>
        <taxon>Dikarya</taxon>
        <taxon>Ascomycota</taxon>
        <taxon>Pezizomycotina</taxon>
        <taxon>Dothideomycetes</taxon>
        <taxon>Dothideomycetidae</taxon>
        <taxon>Capnodiales</taxon>
        <taxon>Piedraiaceae</taxon>
        <taxon>Piedraia</taxon>
    </lineage>
</organism>
<protein>
    <submittedName>
        <fullName evidence="1">Uncharacterized protein</fullName>
    </submittedName>
</protein>
<sequence length="170" mass="18829">MRALCDHPELIVDFRDFQLSSSVPLPLYQNLQKIAIQPSLRDQQFRCFPHFDSDHHYCTARSISATSQPLSPTGILPASRHRLSLASSLASVQGHSPHDHSPTFTLLLAAPRCGVVSNLIPINSSLLLSLPFRELHPGVQPLGNPESHSSPLIPVPIFFFFQKIYTMLAA</sequence>
<evidence type="ECO:0000313" key="2">
    <source>
        <dbReference type="Proteomes" id="UP000799421"/>
    </source>
</evidence>
<gene>
    <name evidence="1" type="ORF">K470DRAFT_16138</name>
</gene>